<gene>
    <name evidence="1" type="ORF">GIB67_023674</name>
</gene>
<reference evidence="1 2" key="1">
    <citation type="journal article" date="2020" name="IScience">
        <title>Genome Sequencing of the Endangered Kingdonia uniflora (Circaeasteraceae, Ranunculales) Reveals Potential Mechanisms of Evolutionary Specialization.</title>
        <authorList>
            <person name="Sun Y."/>
            <person name="Deng T."/>
            <person name="Zhang A."/>
            <person name="Moore M.J."/>
            <person name="Landis J.B."/>
            <person name="Lin N."/>
            <person name="Zhang H."/>
            <person name="Zhang X."/>
            <person name="Huang J."/>
            <person name="Zhang X."/>
            <person name="Sun H."/>
            <person name="Wang H."/>
        </authorList>
    </citation>
    <scope>NUCLEOTIDE SEQUENCE [LARGE SCALE GENOMIC DNA]</scope>
    <source>
        <strain evidence="1">TB1705</strain>
        <tissue evidence="1">Leaf</tissue>
    </source>
</reference>
<protein>
    <submittedName>
        <fullName evidence="1">Uncharacterized protein</fullName>
    </submittedName>
</protein>
<keyword evidence="2" id="KW-1185">Reference proteome</keyword>
<accession>A0A7J7MGB4</accession>
<dbReference type="AlphaFoldDB" id="A0A7J7MGB4"/>
<comment type="caution">
    <text evidence="1">The sequence shown here is derived from an EMBL/GenBank/DDBJ whole genome shotgun (WGS) entry which is preliminary data.</text>
</comment>
<dbReference type="Proteomes" id="UP000541444">
    <property type="component" value="Unassembled WGS sequence"/>
</dbReference>
<evidence type="ECO:0000313" key="2">
    <source>
        <dbReference type="Proteomes" id="UP000541444"/>
    </source>
</evidence>
<organism evidence="1 2">
    <name type="scientific">Kingdonia uniflora</name>
    <dbReference type="NCBI Taxonomy" id="39325"/>
    <lineage>
        <taxon>Eukaryota</taxon>
        <taxon>Viridiplantae</taxon>
        <taxon>Streptophyta</taxon>
        <taxon>Embryophyta</taxon>
        <taxon>Tracheophyta</taxon>
        <taxon>Spermatophyta</taxon>
        <taxon>Magnoliopsida</taxon>
        <taxon>Ranunculales</taxon>
        <taxon>Circaeasteraceae</taxon>
        <taxon>Kingdonia</taxon>
    </lineage>
</organism>
<dbReference type="EMBL" id="JACGCM010001549">
    <property type="protein sequence ID" value="KAF6153897.1"/>
    <property type="molecule type" value="Genomic_DNA"/>
</dbReference>
<proteinExistence type="predicted"/>
<evidence type="ECO:0000313" key="1">
    <source>
        <dbReference type="EMBL" id="KAF6153897.1"/>
    </source>
</evidence>
<name>A0A7J7MGB4_9MAGN</name>
<sequence>MVKHLVVMLLSDGEEYLRELSTQLWLGLSEFSSVSSCLDLQIKFTVNNTYLYPKLSYTKPKLWSSLRSIKTLINI</sequence>